<evidence type="ECO:0000256" key="2">
    <source>
        <dbReference type="ARBA" id="ARBA00004997"/>
    </source>
</evidence>
<dbReference type="AlphaFoldDB" id="A0A1G2HMJ7"/>
<dbReference type="InterPro" id="IPR018209">
    <property type="entry name" value="Pyrv_Knase_AS"/>
</dbReference>
<dbReference type="GO" id="GO:0000287">
    <property type="term" value="F:magnesium ion binding"/>
    <property type="evidence" value="ECO:0007669"/>
    <property type="project" value="UniProtKB-UniRule"/>
</dbReference>
<dbReference type="InterPro" id="IPR036918">
    <property type="entry name" value="Pyrv_Knase_C_sf"/>
</dbReference>
<dbReference type="EC" id="2.7.1.40" evidence="4 13"/>
<dbReference type="InterPro" id="IPR015795">
    <property type="entry name" value="Pyrv_Knase_C"/>
</dbReference>
<dbReference type="Gene3D" id="3.40.1380.20">
    <property type="entry name" value="Pyruvate kinase, C-terminal domain"/>
    <property type="match status" value="1"/>
</dbReference>
<dbReference type="PRINTS" id="PR01050">
    <property type="entry name" value="PYRUVTKNASE"/>
</dbReference>
<dbReference type="EMBL" id="MHOL01000006">
    <property type="protein sequence ID" value="OGZ63108.1"/>
    <property type="molecule type" value="Genomic_DNA"/>
</dbReference>
<comment type="cofactor">
    <cofactor evidence="1">
        <name>K(+)</name>
        <dbReference type="ChEBI" id="CHEBI:29103"/>
    </cofactor>
</comment>
<evidence type="ECO:0000313" key="17">
    <source>
        <dbReference type="EMBL" id="OGZ63108.1"/>
    </source>
</evidence>
<name>A0A1G2HMJ7_9BACT</name>
<dbReference type="Proteomes" id="UP000178991">
    <property type="component" value="Unassembled WGS sequence"/>
</dbReference>
<comment type="caution">
    <text evidence="17">The sequence shown here is derived from an EMBL/GenBank/DDBJ whole genome shotgun (WGS) entry which is preliminary data.</text>
</comment>
<dbReference type="Pfam" id="PF00224">
    <property type="entry name" value="PK"/>
    <property type="match status" value="1"/>
</dbReference>
<evidence type="ECO:0000256" key="6">
    <source>
        <dbReference type="ARBA" id="ARBA00022723"/>
    </source>
</evidence>
<organism evidence="17 18">
    <name type="scientific">Candidatus Staskawiczbacteria bacterium RIFCSPHIGHO2_01_FULL_34_27</name>
    <dbReference type="NCBI Taxonomy" id="1802199"/>
    <lineage>
        <taxon>Bacteria</taxon>
        <taxon>Candidatus Staskawicziibacteriota</taxon>
    </lineage>
</organism>
<feature type="domain" description="Pyruvate kinase barrel" evidence="15">
    <location>
        <begin position="5"/>
        <end position="323"/>
    </location>
</feature>
<dbReference type="InterPro" id="IPR040442">
    <property type="entry name" value="Pyrv_kinase-like_dom_sf"/>
</dbReference>
<sequence>MISNKKTKIIATIGPSSEKKEILEKIILAGADCIRLNFSHGNYEWHQSVISNVRSLEKKLKKNIAIIADIQGPKIRVGIMPKEGANIQQGEKIVFNCDLKEYKGNEIPLPSQMFKGGVKEGDVVFLDDGTLSVKITKKLGSKFEASVLKGGFLFSNKGINVPSIKITGSVFSDKDKSDVKFAVSHGADYLALSFLREGKDIKEIRSLINNSQIKIIAKIERPEALANLDGIIEEADVVMVARGDLGIETPMWELPIRQKEIITKVREKMKQVIVATQMLDSMIRNPLPTRAEVSDVANAVYDSTDAVMLSGESASGKNPVEAVEMMRKILEATDSNQTYSRVPEEMYDEPYIYLSKSAADVSSELKTKAIFVKTQSGRSAKSISSFRPQNTVVAITQDEMVSRQLSLVWGVLPILIGKKSIKKIDDFVLPAVSILKKENLIKSGDSIVCVYDHKFESPNKTSANSISIKTV</sequence>
<dbReference type="GO" id="GO:0030955">
    <property type="term" value="F:potassium ion binding"/>
    <property type="evidence" value="ECO:0007669"/>
    <property type="project" value="UniProtKB-UniRule"/>
</dbReference>
<dbReference type="Gene3D" id="2.40.33.10">
    <property type="entry name" value="PK beta-barrel domain-like"/>
    <property type="match status" value="1"/>
</dbReference>
<comment type="pathway">
    <text evidence="2 14">Carbohydrate degradation; glycolysis; pyruvate from D-glyceraldehyde 3-phosphate: step 5/5.</text>
</comment>
<dbReference type="NCBIfam" id="TIGR01064">
    <property type="entry name" value="pyruv_kin"/>
    <property type="match status" value="1"/>
</dbReference>
<dbReference type="Pfam" id="PF02887">
    <property type="entry name" value="PK_C"/>
    <property type="match status" value="1"/>
</dbReference>
<dbReference type="NCBIfam" id="NF004978">
    <property type="entry name" value="PRK06354.1"/>
    <property type="match status" value="1"/>
</dbReference>
<comment type="similarity">
    <text evidence="3 14">Belongs to the pyruvate kinase family.</text>
</comment>
<keyword evidence="10 14" id="KW-0460">Magnesium</keyword>
<dbReference type="InterPro" id="IPR011037">
    <property type="entry name" value="Pyrv_Knase-like_insert_dom_sf"/>
</dbReference>
<dbReference type="PROSITE" id="PS00110">
    <property type="entry name" value="PYRUVATE_KINASE"/>
    <property type="match status" value="1"/>
</dbReference>
<evidence type="ECO:0000256" key="11">
    <source>
        <dbReference type="ARBA" id="ARBA00023152"/>
    </source>
</evidence>
<dbReference type="SUPFAM" id="SSF50800">
    <property type="entry name" value="PK beta-barrel domain-like"/>
    <property type="match status" value="1"/>
</dbReference>
<evidence type="ECO:0000256" key="10">
    <source>
        <dbReference type="ARBA" id="ARBA00022842"/>
    </source>
</evidence>
<evidence type="ECO:0000256" key="12">
    <source>
        <dbReference type="ARBA" id="ARBA00023317"/>
    </source>
</evidence>
<dbReference type="InterPro" id="IPR015806">
    <property type="entry name" value="Pyrv_Knase_insert_dom_sf"/>
</dbReference>
<dbReference type="UniPathway" id="UPA00109">
    <property type="reaction ID" value="UER00188"/>
</dbReference>
<evidence type="ECO:0000256" key="13">
    <source>
        <dbReference type="NCBIfam" id="TIGR01064"/>
    </source>
</evidence>
<proteinExistence type="inferred from homology"/>
<evidence type="ECO:0000256" key="14">
    <source>
        <dbReference type="RuleBase" id="RU000504"/>
    </source>
</evidence>
<evidence type="ECO:0000256" key="7">
    <source>
        <dbReference type="ARBA" id="ARBA00022741"/>
    </source>
</evidence>
<dbReference type="InterPro" id="IPR015793">
    <property type="entry name" value="Pyrv_Knase_brl"/>
</dbReference>
<dbReference type="GO" id="GO:0005524">
    <property type="term" value="F:ATP binding"/>
    <property type="evidence" value="ECO:0007669"/>
    <property type="project" value="UniProtKB-KW"/>
</dbReference>
<accession>A0A1G2HMJ7</accession>
<evidence type="ECO:0000259" key="15">
    <source>
        <dbReference type="Pfam" id="PF00224"/>
    </source>
</evidence>
<evidence type="ECO:0000256" key="4">
    <source>
        <dbReference type="ARBA" id="ARBA00012142"/>
    </source>
</evidence>
<keyword evidence="12 17" id="KW-0670">Pyruvate</keyword>
<evidence type="ECO:0000256" key="9">
    <source>
        <dbReference type="ARBA" id="ARBA00022840"/>
    </source>
</evidence>
<evidence type="ECO:0000256" key="1">
    <source>
        <dbReference type="ARBA" id="ARBA00001958"/>
    </source>
</evidence>
<evidence type="ECO:0000256" key="3">
    <source>
        <dbReference type="ARBA" id="ARBA00008663"/>
    </source>
</evidence>
<evidence type="ECO:0000256" key="8">
    <source>
        <dbReference type="ARBA" id="ARBA00022777"/>
    </source>
</evidence>
<feature type="domain" description="Pyruvate kinase C-terminal" evidence="16">
    <location>
        <begin position="355"/>
        <end position="462"/>
    </location>
</feature>
<keyword evidence="11 14" id="KW-0324">Glycolysis</keyword>
<keyword evidence="5 14" id="KW-0808">Transferase</keyword>
<evidence type="ECO:0000259" key="16">
    <source>
        <dbReference type="Pfam" id="PF02887"/>
    </source>
</evidence>
<dbReference type="SUPFAM" id="SSF51621">
    <property type="entry name" value="Phosphoenolpyruvate/pyruvate domain"/>
    <property type="match status" value="1"/>
</dbReference>
<dbReference type="NCBIfam" id="NF004491">
    <property type="entry name" value="PRK05826.1"/>
    <property type="match status" value="1"/>
</dbReference>
<keyword evidence="7" id="KW-0547">Nucleotide-binding</keyword>
<keyword evidence="8 14" id="KW-0418">Kinase</keyword>
<keyword evidence="6" id="KW-0479">Metal-binding</keyword>
<protein>
    <recommendedName>
        <fullName evidence="4 13">Pyruvate kinase</fullName>
        <ecNumber evidence="4 13">2.7.1.40</ecNumber>
    </recommendedName>
</protein>
<keyword evidence="9" id="KW-0067">ATP-binding</keyword>
<gene>
    <name evidence="17" type="ORF">A2639_01855</name>
</gene>
<evidence type="ECO:0000313" key="18">
    <source>
        <dbReference type="Proteomes" id="UP000178991"/>
    </source>
</evidence>
<dbReference type="Gene3D" id="3.20.20.60">
    <property type="entry name" value="Phosphoenolpyruvate-binding domains"/>
    <property type="match status" value="1"/>
</dbReference>
<dbReference type="GO" id="GO:0004743">
    <property type="term" value="F:pyruvate kinase activity"/>
    <property type="evidence" value="ECO:0007669"/>
    <property type="project" value="UniProtKB-UniRule"/>
</dbReference>
<evidence type="ECO:0000256" key="5">
    <source>
        <dbReference type="ARBA" id="ARBA00022679"/>
    </source>
</evidence>
<dbReference type="InterPro" id="IPR001697">
    <property type="entry name" value="Pyr_Knase"/>
</dbReference>
<dbReference type="InterPro" id="IPR015813">
    <property type="entry name" value="Pyrv/PenolPyrv_kinase-like_dom"/>
</dbReference>
<dbReference type="PANTHER" id="PTHR11817">
    <property type="entry name" value="PYRUVATE KINASE"/>
    <property type="match status" value="1"/>
</dbReference>
<dbReference type="GO" id="GO:0016301">
    <property type="term" value="F:kinase activity"/>
    <property type="evidence" value="ECO:0007669"/>
    <property type="project" value="UniProtKB-KW"/>
</dbReference>
<dbReference type="SUPFAM" id="SSF52935">
    <property type="entry name" value="PK C-terminal domain-like"/>
    <property type="match status" value="1"/>
</dbReference>
<comment type="catalytic activity">
    <reaction evidence="14">
        <text>pyruvate + ATP = phosphoenolpyruvate + ADP + H(+)</text>
        <dbReference type="Rhea" id="RHEA:18157"/>
        <dbReference type="ChEBI" id="CHEBI:15361"/>
        <dbReference type="ChEBI" id="CHEBI:15378"/>
        <dbReference type="ChEBI" id="CHEBI:30616"/>
        <dbReference type="ChEBI" id="CHEBI:58702"/>
        <dbReference type="ChEBI" id="CHEBI:456216"/>
        <dbReference type="EC" id="2.7.1.40"/>
    </reaction>
</comment>
<reference evidence="17 18" key="1">
    <citation type="journal article" date="2016" name="Nat. Commun.">
        <title>Thousands of microbial genomes shed light on interconnected biogeochemical processes in an aquifer system.</title>
        <authorList>
            <person name="Anantharaman K."/>
            <person name="Brown C.T."/>
            <person name="Hug L.A."/>
            <person name="Sharon I."/>
            <person name="Castelle C.J."/>
            <person name="Probst A.J."/>
            <person name="Thomas B.C."/>
            <person name="Singh A."/>
            <person name="Wilkins M.J."/>
            <person name="Karaoz U."/>
            <person name="Brodie E.L."/>
            <person name="Williams K.H."/>
            <person name="Hubbard S.S."/>
            <person name="Banfield J.F."/>
        </authorList>
    </citation>
    <scope>NUCLEOTIDE SEQUENCE [LARGE SCALE GENOMIC DNA]</scope>
</reference>